<dbReference type="PANTHER" id="PTHR11361">
    <property type="entry name" value="DNA MISMATCH REPAIR PROTEIN MUTS FAMILY MEMBER"/>
    <property type="match status" value="1"/>
</dbReference>
<evidence type="ECO:0000256" key="4">
    <source>
        <dbReference type="SAM" id="Phobius"/>
    </source>
</evidence>
<keyword evidence="7" id="KW-1185">Reference proteome</keyword>
<keyword evidence="2" id="KW-0067">ATP-binding</keyword>
<reference evidence="6 7" key="1">
    <citation type="submission" date="2021-03" db="EMBL/GenBank/DDBJ databases">
        <title>Genomic Encyclopedia of Type Strains, Phase IV (KMG-IV): sequencing the most valuable type-strain genomes for metagenomic binning, comparative biology and taxonomic classification.</title>
        <authorList>
            <person name="Goeker M."/>
        </authorList>
    </citation>
    <scope>NUCLEOTIDE SEQUENCE [LARGE SCALE GENOMIC DNA]</scope>
    <source>
        <strain evidence="6 7">DSM 1289</strain>
    </source>
</reference>
<feature type="transmembrane region" description="Helical" evidence="4">
    <location>
        <begin position="12"/>
        <end position="30"/>
    </location>
</feature>
<evidence type="ECO:0000259" key="5">
    <source>
        <dbReference type="SMART" id="SM00534"/>
    </source>
</evidence>
<keyword evidence="3" id="KW-0238">DNA-binding</keyword>
<keyword evidence="4" id="KW-0472">Membrane</keyword>
<dbReference type="EMBL" id="JAGGJX010000005">
    <property type="protein sequence ID" value="MBP1855884.1"/>
    <property type="molecule type" value="Genomic_DNA"/>
</dbReference>
<dbReference type="SUPFAM" id="SSF48334">
    <property type="entry name" value="DNA repair protein MutS, domain III"/>
    <property type="match status" value="1"/>
</dbReference>
<dbReference type="InterPro" id="IPR000432">
    <property type="entry name" value="DNA_mismatch_repair_MutS_C"/>
</dbReference>
<protein>
    <submittedName>
        <fullName evidence="6">DNA mismatch repair ATPase MutS</fullName>
    </submittedName>
</protein>
<dbReference type="PANTHER" id="PTHR11361:SF152">
    <property type="entry name" value="DNA MISMATCH REPAIR PROTEIN"/>
    <property type="match status" value="1"/>
</dbReference>
<feature type="domain" description="DNA mismatch repair proteins mutS family" evidence="5">
    <location>
        <begin position="368"/>
        <end position="553"/>
    </location>
</feature>
<organism evidence="6 7">
    <name type="scientific">Metaclostridioides mangenotii</name>
    <dbReference type="NCBI Taxonomy" id="1540"/>
    <lineage>
        <taxon>Bacteria</taxon>
        <taxon>Bacillati</taxon>
        <taxon>Bacillota</taxon>
        <taxon>Clostridia</taxon>
        <taxon>Peptostreptococcales</taxon>
        <taxon>Peptostreptococcaceae</taxon>
        <taxon>Metaclostridioides</taxon>
    </lineage>
</organism>
<dbReference type="SUPFAM" id="SSF52540">
    <property type="entry name" value="P-loop containing nucleoside triphosphate hydrolases"/>
    <property type="match status" value="1"/>
</dbReference>
<dbReference type="RefSeq" id="WP_209457276.1">
    <property type="nucleotide sequence ID" value="NZ_BAAACS010000019.1"/>
</dbReference>
<feature type="transmembrane region" description="Helical" evidence="4">
    <location>
        <begin position="173"/>
        <end position="197"/>
    </location>
</feature>
<dbReference type="Gene3D" id="3.40.50.300">
    <property type="entry name" value="P-loop containing nucleotide triphosphate hydrolases"/>
    <property type="match status" value="1"/>
</dbReference>
<proteinExistence type="predicted"/>
<evidence type="ECO:0000313" key="7">
    <source>
        <dbReference type="Proteomes" id="UP000767291"/>
    </source>
</evidence>
<name>A0ABS4ED66_9FIRM</name>
<dbReference type="InterPro" id="IPR036187">
    <property type="entry name" value="DNA_mismatch_repair_MutS_sf"/>
</dbReference>
<dbReference type="InterPro" id="IPR027417">
    <property type="entry name" value="P-loop_NTPase"/>
</dbReference>
<evidence type="ECO:0000256" key="3">
    <source>
        <dbReference type="ARBA" id="ARBA00023125"/>
    </source>
</evidence>
<accession>A0ABS4ED66</accession>
<gene>
    <name evidence="6" type="ORF">J2Z43_002285</name>
</gene>
<dbReference type="Proteomes" id="UP000767291">
    <property type="component" value="Unassembled WGS sequence"/>
</dbReference>
<dbReference type="SMART" id="SM00534">
    <property type="entry name" value="MUTSac"/>
    <property type="match status" value="1"/>
</dbReference>
<keyword evidence="4" id="KW-0812">Transmembrane</keyword>
<evidence type="ECO:0000256" key="2">
    <source>
        <dbReference type="ARBA" id="ARBA00022840"/>
    </source>
</evidence>
<dbReference type="Pfam" id="PF00488">
    <property type="entry name" value="MutS_V"/>
    <property type="match status" value="1"/>
</dbReference>
<evidence type="ECO:0000256" key="1">
    <source>
        <dbReference type="ARBA" id="ARBA00022741"/>
    </source>
</evidence>
<evidence type="ECO:0000313" key="6">
    <source>
        <dbReference type="EMBL" id="MBP1855884.1"/>
    </source>
</evidence>
<sequence>MFTYINSSEFLKFILGFSCVLFIIFISAIYQESRRLKMIKRQIISQYGKPIDETMINMKSVSSFFRNKSEGVGIIDDITWNDLNMDDIFKTINNTQSTAGREMLYIILRDNNVDKTILIKRDKVIEYFRQNEEDRFKVQYILAKLGISKDLYTTSCLYNDPDESKNRLWIYRILSYMPIALLFMMLVSKWFVLFAILSVGVNVGISLKHRVKKLNVDGYSYLIRLINTTNLIKKLNLDILANGIKNIEIDLKKLDKIKGKSVESNPNNLFSEVNIFNEYINLIFLRELKIYEMIKERIIKNQNNLMRIYEYVGELDALIAVASYRDSLKYYVKPDIETSVCKFKNRLEFEDLYHPLIENPVVNSGKFYRGALITGSNASGKSTFIKTVAVNVILAQTIYTTCSKKYISSKFNIYTSMALKDDILSSESYFMVEIRSLKRIVDNVNSEKPTLCFVDEILRGTNTIERIASSCEVLGYLSQGNCLCFAATHDIELTHLLEGKFDNYHFEENITDKDIKFDYKLHSGRAQSRNAIKLLSFMGYDADIVEKASNRAADFINTGKW</sequence>
<comment type="caution">
    <text evidence="6">The sequence shown here is derived from an EMBL/GenBank/DDBJ whole genome shotgun (WGS) entry which is preliminary data.</text>
</comment>
<dbReference type="InterPro" id="IPR045076">
    <property type="entry name" value="MutS"/>
</dbReference>
<keyword evidence="4" id="KW-1133">Transmembrane helix</keyword>
<keyword evidence="1" id="KW-0547">Nucleotide-binding</keyword>